<proteinExistence type="predicted"/>
<name>C3JA25_POREA</name>
<dbReference type="GeneID" id="93364776"/>
<evidence type="ECO:0000313" key="1">
    <source>
        <dbReference type="EMBL" id="EEN82949.1"/>
    </source>
</evidence>
<dbReference type="Proteomes" id="UP000004295">
    <property type="component" value="Unassembled WGS sequence"/>
</dbReference>
<dbReference type="RefSeq" id="WP_004333169.1">
    <property type="nucleotide sequence ID" value="NZ_ACNN01000016.1"/>
</dbReference>
<accession>C3JA25</accession>
<sequence>MESQLSSFGKLAFQTWKERFPSVENHNFRKGNNRFQCESDAGIVRLQAKEQRTPRQEEILHKNVLGCSPLASRPKDTMQSHNRSVSFPNKSSTFALSVQAISPVSEILRLQEGKQRRIPNMKQVIQIVLSSLVFITASITPGYAQSIEGKSSFVQLGVFPPISTNGLEAKEYTNTISFNTLVGLSMNERAFTFSGLANIIRNDAQGIQWAGLCNYIGNKGAGVSLAGMANISKTHYDGVQFSGILNMGNEVIGSQFSGVVNFAKKVSGVQFASLINIAEESDYPIGLLNLIKNGEYALTIQHDEIGTTAISLRTGSRFTYGIIGLGYNYKAHEKTLTTIAGLGLHLNCYSWLRINNEVTIQNIGFSRSSTFKAGYALLPSIRIGQHLGLSGGLSLNYLQSRSVGDEGLFSSKSIWEKQTASLRQQLYVGYQAGIQYIF</sequence>
<dbReference type="eggNOG" id="COG4796">
    <property type="taxonomic scope" value="Bacteria"/>
</dbReference>
<protein>
    <submittedName>
        <fullName evidence="1">Uncharacterized protein</fullName>
    </submittedName>
</protein>
<comment type="caution">
    <text evidence="1">The sequence shown here is derived from an EMBL/GenBank/DDBJ whole genome shotgun (WGS) entry which is preliminary data.</text>
</comment>
<gene>
    <name evidence="1" type="ORF">POREN0001_0948</name>
</gene>
<keyword evidence="2" id="KW-1185">Reference proteome</keyword>
<evidence type="ECO:0000313" key="2">
    <source>
        <dbReference type="Proteomes" id="UP000004295"/>
    </source>
</evidence>
<dbReference type="STRING" id="553175.POREN0001_0948"/>
<dbReference type="EMBL" id="ACNN01000016">
    <property type="protein sequence ID" value="EEN82949.1"/>
    <property type="molecule type" value="Genomic_DNA"/>
</dbReference>
<dbReference type="AlphaFoldDB" id="C3JA25"/>
<organism evidence="1 2">
    <name type="scientific">Porphyromonas endodontalis (strain ATCC 35406 / DSM 24491 / JCM 8526 / CCUG 16442 / BCRC 14492 / NCTC 13058 / HG 370)</name>
    <name type="common">Bacteroides endodontalis</name>
    <dbReference type="NCBI Taxonomy" id="553175"/>
    <lineage>
        <taxon>Bacteria</taxon>
        <taxon>Pseudomonadati</taxon>
        <taxon>Bacteroidota</taxon>
        <taxon>Bacteroidia</taxon>
        <taxon>Bacteroidales</taxon>
        <taxon>Porphyromonadaceae</taxon>
        <taxon>Porphyromonas</taxon>
    </lineage>
</organism>
<reference evidence="1 2" key="1">
    <citation type="submission" date="2009-04" db="EMBL/GenBank/DDBJ databases">
        <authorList>
            <person name="Sebastian Y."/>
            <person name="Madupu R."/>
            <person name="Durkin A.S."/>
            <person name="Torralba M."/>
            <person name="Methe B."/>
            <person name="Sutton G.G."/>
            <person name="Strausberg R.L."/>
            <person name="Nelson K.E."/>
        </authorList>
    </citation>
    <scope>NUCLEOTIDE SEQUENCE [LARGE SCALE GENOMIC DNA]</scope>
    <source>
        <strain evidence="2">ATCC 35406 / BCRC 14492 / JCM 8526 / NCTC 13058 / HG 370</strain>
    </source>
</reference>